<protein>
    <recommendedName>
        <fullName evidence="1">Rab-GAP TBC domain-containing protein</fullName>
    </recommendedName>
</protein>
<dbReference type="InterPro" id="IPR035969">
    <property type="entry name" value="Rab-GAP_TBC_sf"/>
</dbReference>
<proteinExistence type="predicted"/>
<accession>A0A1J4L0B5</accession>
<evidence type="ECO:0000259" key="1">
    <source>
        <dbReference type="PROSITE" id="PS50086"/>
    </source>
</evidence>
<dbReference type="PROSITE" id="PS50086">
    <property type="entry name" value="TBC_RABGAP"/>
    <property type="match status" value="1"/>
</dbReference>
<dbReference type="Pfam" id="PF00566">
    <property type="entry name" value="RabGAP-TBC"/>
    <property type="match status" value="1"/>
</dbReference>
<dbReference type="RefSeq" id="XP_068368542.1">
    <property type="nucleotide sequence ID" value="XM_068497651.1"/>
</dbReference>
<dbReference type="VEuPathDB" id="TrichDB:TRFO_14174"/>
<gene>
    <name evidence="2" type="ORF">TRFO_14174</name>
</gene>
<dbReference type="AlphaFoldDB" id="A0A1J4L0B5"/>
<dbReference type="Proteomes" id="UP000179807">
    <property type="component" value="Unassembled WGS sequence"/>
</dbReference>
<dbReference type="SMART" id="SM00164">
    <property type="entry name" value="TBC"/>
    <property type="match status" value="1"/>
</dbReference>
<dbReference type="PANTHER" id="PTHR22957">
    <property type="entry name" value="TBC1 DOMAIN FAMILY MEMBER GTPASE-ACTIVATING PROTEIN"/>
    <property type="match status" value="1"/>
</dbReference>
<dbReference type="OrthoDB" id="10264062at2759"/>
<evidence type="ECO:0000313" key="2">
    <source>
        <dbReference type="EMBL" id="OHT15406.1"/>
    </source>
</evidence>
<dbReference type="InterPro" id="IPR000195">
    <property type="entry name" value="Rab-GAP-TBC_dom"/>
</dbReference>
<evidence type="ECO:0000313" key="3">
    <source>
        <dbReference type="Proteomes" id="UP000179807"/>
    </source>
</evidence>
<comment type="caution">
    <text evidence="2">The sequence shown here is derived from an EMBL/GenBank/DDBJ whole genome shotgun (WGS) entry which is preliminary data.</text>
</comment>
<organism evidence="2 3">
    <name type="scientific">Tritrichomonas foetus</name>
    <dbReference type="NCBI Taxonomy" id="1144522"/>
    <lineage>
        <taxon>Eukaryota</taxon>
        <taxon>Metamonada</taxon>
        <taxon>Parabasalia</taxon>
        <taxon>Tritrichomonadida</taxon>
        <taxon>Tritrichomonadidae</taxon>
        <taxon>Tritrichomonas</taxon>
    </lineage>
</organism>
<name>A0A1J4L0B5_9EUKA</name>
<dbReference type="EMBL" id="MLAK01000229">
    <property type="protein sequence ID" value="OHT15406.1"/>
    <property type="molecule type" value="Genomic_DNA"/>
</dbReference>
<dbReference type="SUPFAM" id="SSF47923">
    <property type="entry name" value="Ypt/Rab-GAP domain of gyp1p"/>
    <property type="match status" value="1"/>
</dbReference>
<dbReference type="GeneID" id="94832355"/>
<keyword evidence="3" id="KW-1185">Reference proteome</keyword>
<reference evidence="2" key="1">
    <citation type="submission" date="2016-10" db="EMBL/GenBank/DDBJ databases">
        <authorList>
            <person name="Benchimol M."/>
            <person name="Almeida L.G."/>
            <person name="Vasconcelos A.T."/>
            <person name="Perreira-Neves A."/>
            <person name="Rosa I.A."/>
            <person name="Tasca T."/>
            <person name="Bogo M.R."/>
            <person name="de Souza W."/>
        </authorList>
    </citation>
    <scope>NUCLEOTIDE SEQUENCE [LARGE SCALE GENOMIC DNA]</scope>
    <source>
        <strain evidence="2">K</strain>
    </source>
</reference>
<feature type="domain" description="Rab-GAP TBC" evidence="1">
    <location>
        <begin position="255"/>
        <end position="489"/>
    </location>
</feature>
<sequence>MTMSAKRSYLCTIELAYDITTGKAGTPGTMFLTCHNDTFYIHWIPLDGTPTQQITTVFQAVPDLTKDEWLPSKQFLIQCRDIKYFAIKENPLSIIINREKDSRSFEIKDTEFVSLVHFIEQLFLNGIAVPGTIQEYCLEAFQKCRPGLFKYVPSHIQLREFTFKGMNDFWPKILDFYEKFLIYLDSNDIIPDDPNFPLATAARSSHARLVNKIQSSVSLNPKYEKITQAEYENLFDDDGKLKEPELFKLRLYHSGADQAVLKQILPFALGVYPLTSSASERKEIDEKLEKDFTSLYQQMENVQENQIKTSKRIFDTYRVIGNDVHRTDRGTNPFKNPKGTGSQILTEYLRMYSILNPPVGYLQGMNDLFVPIILAYIPNWTEDSSPIDENGEIIDPRPFSPSIFWCFESMLQNTNQFALLADVTEYCKGVAQLIHNILKDISPIAAIWMRRMGIKDLLWCYSDFVLMFKRTFNDVWPTWFQFNCSVNPTRWMAYFMCSIIITSFDQMSRLPDVKLTAMMDAFPKILKNLDLNMIGEIAEWIAIEKPIEPVKQQNIKDIRTEFKFFKSSWSTRIDA</sequence>
<dbReference type="Gene3D" id="1.10.8.270">
    <property type="entry name" value="putative rabgap domain of human tbc1 domain family member 14 like domains"/>
    <property type="match status" value="1"/>
</dbReference>
<dbReference type="PANTHER" id="PTHR22957:SF661">
    <property type="entry name" value="GH16847P"/>
    <property type="match status" value="1"/>
</dbReference>
<dbReference type="GO" id="GO:0005096">
    <property type="term" value="F:GTPase activator activity"/>
    <property type="evidence" value="ECO:0007669"/>
    <property type="project" value="TreeGrafter"/>
</dbReference>